<dbReference type="Gene3D" id="3.40.50.1820">
    <property type="entry name" value="alpha/beta hydrolase"/>
    <property type="match status" value="2"/>
</dbReference>
<dbReference type="SUPFAM" id="SSF49785">
    <property type="entry name" value="Galactose-binding domain-like"/>
    <property type="match status" value="1"/>
</dbReference>
<reference evidence="4" key="1">
    <citation type="journal article" date="2019" name="Int. J. Syst. Evol. Microbiol.">
        <title>The Global Catalogue of Microorganisms (GCM) 10K type strain sequencing project: providing services to taxonomists for standard genome sequencing and annotation.</title>
        <authorList>
            <consortium name="The Broad Institute Genomics Platform"/>
            <consortium name="The Broad Institute Genome Sequencing Center for Infectious Disease"/>
            <person name="Wu L."/>
            <person name="Ma J."/>
        </authorList>
    </citation>
    <scope>NUCLEOTIDE SEQUENCE [LARGE SCALE GENOMIC DNA]</scope>
    <source>
        <strain evidence="4">KCTC 42964</strain>
    </source>
</reference>
<sequence length="686" mass="75899">MTRIVTEFPHPVREVENAWIPLADGTRLAARLWLPESGRPVAVVLEYLPYRKRDMTRRRDDQMHRWFAGHGIACARVDIRGTGDSEGLFIDEYSRQEHEDALQVIAWLAAQPWCSGAVGMIGISWGGFNALQIAALRPPALKAVITLCASDDRYADDAHYMGGCLLMENLQWGSILMHYAAFPPDPELFGAEGGQDGWQDAWAARLAAVQPYPAVWMGHPTRDAYWRHGSVCENFEAIACPVLAVGGWADGYSNAVPRLLAGLKVPCRGIVGPWAHVFPYDPLPGPAIGFLQEALTWWRAWLEGEGQEAAMAGPRYRAWMQDSVPPQPHYAERPGRWVAEDSWPSPRIRPLDLHLTGAGLRPDSDHGPTAATELSIQSPQVTGFFGGEWCAFGADGEMPVDQRPDDGRSLCFDTVPLDAPMEILGAPEVWLQVAVDRPTAFLAVRLCDVFPDGTSARVSFGILNLCHRLGHDRVAPAVPGAPMKVHLRLNDIAHRFPAGHVVRLAVSTAYWPMVWPSPQAVTARLLTAGSRLVLPVRPEDPADADLPPFPPAEMAATDEHIGLHPARFRRTIERDLVTGDTVYTLLDEAAELGEGALVRIEAIGLDVASSYLKRCRIEDQDPTHAAAEVVQRTRLSRGSWQVRLETRTRLTADHDTFRFHAEQEAFEGERSVSLRTWDLPIRRSGL</sequence>
<dbReference type="InterPro" id="IPR029058">
    <property type="entry name" value="AB_hydrolase_fold"/>
</dbReference>
<dbReference type="NCBIfam" id="TIGR00976">
    <property type="entry name" value="CocE_NonD"/>
    <property type="match status" value="1"/>
</dbReference>
<comment type="caution">
    <text evidence="3">The sequence shown here is derived from an EMBL/GenBank/DDBJ whole genome shotgun (WGS) entry which is preliminary data.</text>
</comment>
<dbReference type="InterPro" id="IPR050585">
    <property type="entry name" value="Xaa-Pro_dipeptidyl-ppase/CocE"/>
</dbReference>
<accession>A0ABV7L898</accession>
<keyword evidence="1 3" id="KW-0378">Hydrolase</keyword>
<dbReference type="SMART" id="SM00939">
    <property type="entry name" value="PepX_C"/>
    <property type="match status" value="1"/>
</dbReference>
<organism evidence="3 4">
    <name type="scientific">Marinibaculum pumilum</name>
    <dbReference type="NCBI Taxonomy" id="1766165"/>
    <lineage>
        <taxon>Bacteria</taxon>
        <taxon>Pseudomonadati</taxon>
        <taxon>Pseudomonadota</taxon>
        <taxon>Alphaproteobacteria</taxon>
        <taxon>Rhodospirillales</taxon>
        <taxon>Rhodospirillaceae</taxon>
        <taxon>Marinibaculum</taxon>
    </lineage>
</organism>
<evidence type="ECO:0000313" key="4">
    <source>
        <dbReference type="Proteomes" id="UP001595528"/>
    </source>
</evidence>
<dbReference type="Pfam" id="PF02129">
    <property type="entry name" value="Peptidase_S15"/>
    <property type="match status" value="1"/>
</dbReference>
<proteinExistence type="predicted"/>
<dbReference type="InterPro" id="IPR000383">
    <property type="entry name" value="Xaa-Pro-like_dom"/>
</dbReference>
<evidence type="ECO:0000256" key="1">
    <source>
        <dbReference type="ARBA" id="ARBA00022801"/>
    </source>
</evidence>
<dbReference type="GO" id="GO:0016787">
    <property type="term" value="F:hydrolase activity"/>
    <property type="evidence" value="ECO:0007669"/>
    <property type="project" value="UniProtKB-KW"/>
</dbReference>
<dbReference type="Pfam" id="PF08530">
    <property type="entry name" value="PepX_C"/>
    <property type="match status" value="1"/>
</dbReference>
<dbReference type="InterPro" id="IPR005674">
    <property type="entry name" value="CocE/Ser_esterase"/>
</dbReference>
<dbReference type="PANTHER" id="PTHR43056:SF10">
    <property type="entry name" value="COCE_NOND FAMILY, PUTATIVE (AFU_ORTHOLOGUE AFUA_7G00600)-RELATED"/>
    <property type="match status" value="1"/>
</dbReference>
<dbReference type="Gene3D" id="2.60.120.260">
    <property type="entry name" value="Galactose-binding domain-like"/>
    <property type="match status" value="1"/>
</dbReference>
<dbReference type="InterPro" id="IPR013736">
    <property type="entry name" value="Xaa-Pro_dipept_C"/>
</dbReference>
<dbReference type="EMBL" id="JBHRTR010000048">
    <property type="protein sequence ID" value="MFC3230749.1"/>
    <property type="molecule type" value="Genomic_DNA"/>
</dbReference>
<dbReference type="Proteomes" id="UP001595528">
    <property type="component" value="Unassembled WGS sequence"/>
</dbReference>
<name>A0ABV7L898_9PROT</name>
<dbReference type="InterPro" id="IPR008979">
    <property type="entry name" value="Galactose-bd-like_sf"/>
</dbReference>
<evidence type="ECO:0000259" key="2">
    <source>
        <dbReference type="SMART" id="SM00939"/>
    </source>
</evidence>
<dbReference type="PANTHER" id="PTHR43056">
    <property type="entry name" value="PEPTIDASE S9 PROLYL OLIGOPEPTIDASE"/>
    <property type="match status" value="1"/>
</dbReference>
<feature type="domain" description="Xaa-Pro dipeptidyl-peptidase C-terminal" evidence="2">
    <location>
        <begin position="295"/>
        <end position="555"/>
    </location>
</feature>
<gene>
    <name evidence="3" type="ORF">ACFOGJ_26110</name>
</gene>
<keyword evidence="4" id="KW-1185">Reference proteome</keyword>
<dbReference type="SUPFAM" id="SSF53474">
    <property type="entry name" value="alpha/beta-Hydrolases"/>
    <property type="match status" value="1"/>
</dbReference>
<protein>
    <submittedName>
        <fullName evidence="3">CocE/NonD family hydrolase</fullName>
    </submittedName>
</protein>
<dbReference type="RefSeq" id="WP_379906193.1">
    <property type="nucleotide sequence ID" value="NZ_JBHRTR010000048.1"/>
</dbReference>
<evidence type="ECO:0000313" key="3">
    <source>
        <dbReference type="EMBL" id="MFC3230749.1"/>
    </source>
</evidence>